<dbReference type="Pfam" id="PF17657">
    <property type="entry name" value="DNA_pol3_finger"/>
    <property type="match status" value="1"/>
</dbReference>
<dbReference type="InterPro" id="IPR004805">
    <property type="entry name" value="DnaE2/DnaE/PolC"/>
</dbReference>
<dbReference type="Gene3D" id="1.10.150.870">
    <property type="match status" value="1"/>
</dbReference>
<dbReference type="PANTHER" id="PTHR32294:SF5">
    <property type="entry name" value="DNA POLYMERASE III POLC-TYPE"/>
    <property type="match status" value="1"/>
</dbReference>
<reference evidence="15 16" key="1">
    <citation type="journal article" date="2013" name="Genome Announc.">
        <title>Complete Genome Sequence of Mycoplasma hyorhinis Strain SK76.</title>
        <authorList>
            <person name="Goodison S."/>
            <person name="Urquidi V."/>
            <person name="Kumar D."/>
            <person name="Reyes L."/>
            <person name="Rosser C.J."/>
        </authorList>
    </citation>
    <scope>NUCLEOTIDE SEQUENCE [LARGE SCALE GENOMIC DNA]</scope>
    <source>
        <strain evidence="15 16">SK76</strain>
    </source>
</reference>
<evidence type="ECO:0000256" key="5">
    <source>
        <dbReference type="ARBA" id="ARBA00022705"/>
    </source>
</evidence>
<dbReference type="GO" id="GO:0008408">
    <property type="term" value="F:3'-5' exonuclease activity"/>
    <property type="evidence" value="ECO:0007669"/>
    <property type="project" value="UniProtKB-UniRule"/>
</dbReference>
<evidence type="ECO:0000256" key="4">
    <source>
        <dbReference type="ARBA" id="ARBA00022695"/>
    </source>
</evidence>
<dbReference type="InterPro" id="IPR040982">
    <property type="entry name" value="DNA_pol3_finger"/>
</dbReference>
<dbReference type="NCBIfam" id="TIGR00573">
    <property type="entry name" value="dnaq"/>
    <property type="match status" value="1"/>
</dbReference>
<dbReference type="KEGG" id="mhs:MOS_686"/>
<dbReference type="Pfam" id="PF07733">
    <property type="entry name" value="DNA_pol3_alpha"/>
    <property type="match status" value="1"/>
</dbReference>
<dbReference type="CDD" id="cd06127">
    <property type="entry name" value="DEDDh"/>
    <property type="match status" value="1"/>
</dbReference>
<dbReference type="GO" id="GO:0006261">
    <property type="term" value="P:DNA-templated DNA replication"/>
    <property type="evidence" value="ECO:0007669"/>
    <property type="project" value="UniProtKB-UniRule"/>
</dbReference>
<dbReference type="PANTHER" id="PTHR32294">
    <property type="entry name" value="DNA POLYMERASE III SUBUNIT ALPHA"/>
    <property type="match status" value="1"/>
</dbReference>
<dbReference type="SUPFAM" id="SSF53098">
    <property type="entry name" value="Ribonuclease H-like"/>
    <property type="match status" value="1"/>
</dbReference>
<keyword evidence="4 11" id="KW-0548">Nucleotidyltransferase</keyword>
<dbReference type="NCBIfam" id="NF001688">
    <property type="entry name" value="PRK00448.1"/>
    <property type="match status" value="1"/>
</dbReference>
<gene>
    <name evidence="11" type="primary">polC</name>
    <name evidence="15" type="ORF">MOS_686</name>
</gene>
<evidence type="ECO:0000259" key="14">
    <source>
        <dbReference type="SMART" id="SM00481"/>
    </source>
</evidence>
<dbReference type="RefSeq" id="WP_015084289.1">
    <property type="nucleotide sequence ID" value="NC_019552.1"/>
</dbReference>
<dbReference type="GO" id="GO:0003677">
    <property type="term" value="F:DNA binding"/>
    <property type="evidence" value="ECO:0007669"/>
    <property type="project" value="UniProtKB-UniRule"/>
</dbReference>
<protein>
    <recommendedName>
        <fullName evidence="11">DNA polymerase III PolC-type</fullName>
        <shortName evidence="11">PolIII</shortName>
        <ecNumber evidence="11">2.7.7.7</ecNumber>
    </recommendedName>
</protein>
<dbReference type="InterPro" id="IPR013520">
    <property type="entry name" value="Ribonucl_H"/>
</dbReference>
<dbReference type="Gene3D" id="1.10.150.700">
    <property type="entry name" value="PolC, middle finger domain"/>
    <property type="match status" value="2"/>
</dbReference>
<name>A0AAI8AMV0_MESHY</name>
<evidence type="ECO:0000256" key="3">
    <source>
        <dbReference type="ARBA" id="ARBA00022679"/>
    </source>
</evidence>
<dbReference type="InterPro" id="IPR036397">
    <property type="entry name" value="RNaseH_sf"/>
</dbReference>
<keyword evidence="7 11" id="KW-0378">Hydrolase</keyword>
<dbReference type="Pfam" id="PF14579">
    <property type="entry name" value="HHH_6"/>
    <property type="match status" value="1"/>
</dbReference>
<dbReference type="InterPro" id="IPR012340">
    <property type="entry name" value="NA-bd_OB-fold"/>
</dbReference>
<dbReference type="InterPro" id="IPR010994">
    <property type="entry name" value="RuvA_2-like"/>
</dbReference>
<evidence type="ECO:0000256" key="9">
    <source>
        <dbReference type="ARBA" id="ARBA00022932"/>
    </source>
</evidence>
<evidence type="ECO:0000313" key="16">
    <source>
        <dbReference type="Proteomes" id="UP000009399"/>
    </source>
</evidence>
<evidence type="ECO:0000256" key="7">
    <source>
        <dbReference type="ARBA" id="ARBA00022801"/>
    </source>
</evidence>
<keyword evidence="6 11" id="KW-0540">Nuclease</keyword>
<dbReference type="InterPro" id="IPR003141">
    <property type="entry name" value="Pol/His_phosphatase_N"/>
</dbReference>
<dbReference type="NCBIfam" id="TIGR01405">
    <property type="entry name" value="polC_Gram_pos"/>
    <property type="match status" value="1"/>
</dbReference>
<dbReference type="HAMAP" id="MF_00356">
    <property type="entry name" value="DNApol_PolC"/>
    <property type="match status" value="1"/>
</dbReference>
<dbReference type="FunFam" id="3.30.420.10:FF:000045">
    <property type="entry name" value="3'-5' exonuclease DinG"/>
    <property type="match status" value="1"/>
</dbReference>
<evidence type="ECO:0000256" key="6">
    <source>
        <dbReference type="ARBA" id="ARBA00022722"/>
    </source>
</evidence>
<keyword evidence="5 11" id="KW-0235">DNA replication</keyword>
<dbReference type="GO" id="GO:0003887">
    <property type="term" value="F:DNA-directed DNA polymerase activity"/>
    <property type="evidence" value="ECO:0007669"/>
    <property type="project" value="UniProtKB-UniRule"/>
</dbReference>
<dbReference type="SMART" id="SM00481">
    <property type="entry name" value="POLIIIAc"/>
    <property type="match status" value="1"/>
</dbReference>
<dbReference type="SMART" id="SM00479">
    <property type="entry name" value="EXOIII"/>
    <property type="match status" value="1"/>
</dbReference>
<evidence type="ECO:0000256" key="1">
    <source>
        <dbReference type="ARBA" id="ARBA00003452"/>
    </source>
</evidence>
<feature type="coiled-coil region" evidence="12">
    <location>
        <begin position="1322"/>
        <end position="1350"/>
    </location>
</feature>
<dbReference type="SUPFAM" id="SSF47781">
    <property type="entry name" value="RuvA domain 2-like"/>
    <property type="match status" value="1"/>
</dbReference>
<keyword evidence="2 11" id="KW-0963">Cytoplasm</keyword>
<accession>A0AAI8AMV0</accession>
<dbReference type="Gene3D" id="2.40.50.140">
    <property type="entry name" value="Nucleic acid-binding proteins"/>
    <property type="match status" value="1"/>
</dbReference>
<dbReference type="Gene3D" id="3.30.1900.20">
    <property type="match status" value="1"/>
</dbReference>
<dbReference type="InterPro" id="IPR006308">
    <property type="entry name" value="Pol_III_a_PolC-type_gram_pos"/>
</dbReference>
<comment type="subcellular location">
    <subcellularLocation>
        <location evidence="11">Cytoplasm</location>
    </subcellularLocation>
</comment>
<keyword evidence="9 11" id="KW-0239">DNA-directed DNA polymerase</keyword>
<dbReference type="GO" id="GO:0005737">
    <property type="term" value="C:cytoplasm"/>
    <property type="evidence" value="ECO:0007669"/>
    <property type="project" value="UniProtKB-SubCell"/>
</dbReference>
<feature type="domain" description="Polymerase/histidinol phosphatase N-terminal" evidence="14">
    <location>
        <begin position="317"/>
        <end position="384"/>
    </location>
</feature>
<sequence>MNDNQSFISFCKNINYVIPSYLLETQASLEEIITKDSKKYILKIKSLNMFKFQDFINFQQKIQQSFFQKFNYKILFEYEQQYCEKEEFLKYINFIYLTLYKKEDFFNQFRLQNKAREFWFYFMDEEIAKDLEAKKDKILSLLKRFGLSFIDINFVVDYENIKKQALAFQEFLTNQKEENLKQAQKEAQQQVKPLKTFSRTKFSKSKKYVPLKLKEVRTANEQFIAIQGQIYKLEDKVTKNKNVLRMINISDYEEAIIINHFCNPENFLDLKIGDFIHVYGEITKDFYTRDIIVKSDKIEKIDNFFPIRVDEANTKRVELFARTKMSTMDGVTNAQDYVKIAKLLGHSAIGISDLESVQAFPDFYFACKNAKIKAIYGSTFSTTHSKIFKVLNLRQNQDLEHARYVVFDLETTGLSPKFNELIEFGAVVWQNGQILEKHEFLIKPKEKIPSYISDLTGITNQMIENEAISVEEAAIKIKQIFQNSILVAHNARFDYGCLVEFFKELELYELEQPVIDTLEVSRFLAPTQKRHNLKELAKNASIHYDETESHRGGYDAEVLAKVWDQFLIKLIEKNIKDLNSLNQVGSNILDFKRRGLFSKEIRVIVKNQQGLKELFKLVSLSNTDNFLSKPLLFYDKILPSNNLLWGTSGLDSQLMEILFYNHHNDLETFIKKFDFIEIPTPSSFIHLIKRNKIKKEDIIKGLKLVIELARKHKKLIVASSEPRYINKEDKIFHLVYIYAKGVGGKPHNLFGGDTDKKEDHIFPTKYFMTTQELKAEFAFLEDQDLIDEIVVRNPNKIADLVEQVQVIKDKLYPPKFDDSASKIKHLVYQKAHEKYGENLPDQIALRIEKELNPIIDNGYDVVYWISKELVDKAKSEGQKVGSRGSVGSSVVAYLIGITEVNPLEPHYVCNQCKNVKFSTDSNVLSGFDLKDKKCKTCNILYDKDGQNIPFETFLGFKADKVPDIDLNFAGDFQVQTHNYIRELFGEKFTFRAGTILGYAEKSAFSLAKKLNEIQTRLYLNEHPNEYEFSMYSNTFLDFLATKTSGVKKTTGQHPGGIIVIPNDLEIEEFTPINFPANDDNSDWKTTHFDFENIHDNVLKFDLLGHDDPIMVRELEKLTNTKVENIPKSDPKIIKLFSSLEPLNIDSKDLPGEQNGARGLPEFGTSFVRRMLNTARVESFSDLIKVSGLSHGTNVWQDNAEALISQHNLTLRDVISCRDDIMLYLINKGVDSLVSFNIMESVRKGKSITVEQQQILENHNVPIWYIESLKKIKYMFPKAHAAAYVLMAWRITYYKLYYPLAFYSVYFSIRIDFKNIDALLLPKQQLSSQIMALKQRENSKKEDKLSEKEKKLIPILEVAEELKARGFEIEKINLNLSQATQWVINEENNSLIPPFSSLDGIGEANAAKIIAARTEKSFSSIEDFEKRAGVNSTVIKKLKDMGVFKDLSETHQITLFDY</sequence>
<dbReference type="GeneID" id="93248772"/>
<proteinExistence type="inferred from homology"/>
<dbReference type="Gene3D" id="3.30.420.10">
    <property type="entry name" value="Ribonuclease H-like superfamily/Ribonuclease H"/>
    <property type="match status" value="1"/>
</dbReference>
<evidence type="ECO:0000256" key="12">
    <source>
        <dbReference type="SAM" id="Coils"/>
    </source>
</evidence>
<dbReference type="InterPro" id="IPR011708">
    <property type="entry name" value="DNA_pol3_alpha_NTPase_dom"/>
</dbReference>
<dbReference type="Gene3D" id="3.20.20.140">
    <property type="entry name" value="Metal-dependent hydrolases"/>
    <property type="match status" value="1"/>
</dbReference>
<dbReference type="EC" id="2.7.7.7" evidence="11"/>
<dbReference type="InterPro" id="IPR029460">
    <property type="entry name" value="DNAPol_HHH"/>
</dbReference>
<organism evidence="15 16">
    <name type="scientific">Mesomycoplasma hyorhinis SK76</name>
    <dbReference type="NCBI Taxonomy" id="1118964"/>
    <lineage>
        <taxon>Bacteria</taxon>
        <taxon>Bacillati</taxon>
        <taxon>Mycoplasmatota</taxon>
        <taxon>Mycoplasmoidales</taxon>
        <taxon>Metamycoplasmataceae</taxon>
        <taxon>Mesomycoplasma</taxon>
    </lineage>
</organism>
<evidence type="ECO:0000256" key="10">
    <source>
        <dbReference type="ARBA" id="ARBA00049244"/>
    </source>
</evidence>
<evidence type="ECO:0000256" key="2">
    <source>
        <dbReference type="ARBA" id="ARBA00022490"/>
    </source>
</evidence>
<dbReference type="Pfam" id="PF00929">
    <property type="entry name" value="RNase_T"/>
    <property type="match status" value="1"/>
</dbReference>
<comment type="function">
    <text evidence="1 11">Required for replicative DNA synthesis. This DNA polymerase also exhibits 3' to 5' exonuclease activity.</text>
</comment>
<comment type="similarity">
    <text evidence="11">Belongs to the DNA polymerase type-C family. PolC subfamily.</text>
</comment>
<dbReference type="EMBL" id="CP003914">
    <property type="protein sequence ID" value="AFX74589.1"/>
    <property type="molecule type" value="Genomic_DNA"/>
</dbReference>
<dbReference type="Proteomes" id="UP000009399">
    <property type="component" value="Chromosome"/>
</dbReference>
<evidence type="ECO:0000256" key="8">
    <source>
        <dbReference type="ARBA" id="ARBA00022839"/>
    </source>
</evidence>
<evidence type="ECO:0000256" key="11">
    <source>
        <dbReference type="HAMAP-Rule" id="MF_00356"/>
    </source>
</evidence>
<dbReference type="InterPro" id="IPR006054">
    <property type="entry name" value="DnaQ"/>
</dbReference>
<keyword evidence="3 11" id="KW-0808">Transferase</keyword>
<feature type="domain" description="Exonuclease" evidence="13">
    <location>
        <begin position="403"/>
        <end position="572"/>
    </location>
</feature>
<keyword evidence="12" id="KW-0175">Coiled coil</keyword>
<evidence type="ECO:0000313" key="15">
    <source>
        <dbReference type="EMBL" id="AFX74589.1"/>
    </source>
</evidence>
<comment type="catalytic activity">
    <reaction evidence="10 11">
        <text>DNA(n) + a 2'-deoxyribonucleoside 5'-triphosphate = DNA(n+1) + diphosphate</text>
        <dbReference type="Rhea" id="RHEA:22508"/>
        <dbReference type="Rhea" id="RHEA-COMP:17339"/>
        <dbReference type="Rhea" id="RHEA-COMP:17340"/>
        <dbReference type="ChEBI" id="CHEBI:33019"/>
        <dbReference type="ChEBI" id="CHEBI:61560"/>
        <dbReference type="ChEBI" id="CHEBI:173112"/>
        <dbReference type="EC" id="2.7.7.7"/>
    </reaction>
</comment>
<dbReference type="InterPro" id="IPR044923">
    <property type="entry name" value="PolC_middle_finger_sf"/>
</dbReference>
<dbReference type="InterPro" id="IPR012337">
    <property type="entry name" value="RNaseH-like_sf"/>
</dbReference>
<evidence type="ECO:0000259" key="13">
    <source>
        <dbReference type="SMART" id="SM00479"/>
    </source>
</evidence>
<keyword evidence="8 11" id="KW-0269">Exonuclease</keyword>